<reference evidence="18 19" key="1">
    <citation type="journal article" date="2008" name="Nature">
        <title>The genome of Laccaria bicolor provides insights into mycorrhizal symbiosis.</title>
        <authorList>
            <person name="Martin F."/>
            <person name="Aerts A."/>
            <person name="Ahren D."/>
            <person name="Brun A."/>
            <person name="Danchin E.G.J."/>
            <person name="Duchaussoy F."/>
            <person name="Gibon J."/>
            <person name="Kohler A."/>
            <person name="Lindquist E."/>
            <person name="Pereda V."/>
            <person name="Salamov A."/>
            <person name="Shapiro H.J."/>
            <person name="Wuyts J."/>
            <person name="Blaudez D."/>
            <person name="Buee M."/>
            <person name="Brokstein P."/>
            <person name="Canbaeck B."/>
            <person name="Cohen D."/>
            <person name="Courty P.E."/>
            <person name="Coutinho P.M."/>
            <person name="Delaruelle C."/>
            <person name="Detter J.C."/>
            <person name="Deveau A."/>
            <person name="DiFazio S."/>
            <person name="Duplessis S."/>
            <person name="Fraissinet-Tachet L."/>
            <person name="Lucic E."/>
            <person name="Frey-Klett P."/>
            <person name="Fourrey C."/>
            <person name="Feussner I."/>
            <person name="Gay G."/>
            <person name="Grimwood J."/>
            <person name="Hoegger P.J."/>
            <person name="Jain P."/>
            <person name="Kilaru S."/>
            <person name="Labbe J."/>
            <person name="Lin Y.C."/>
            <person name="Legue V."/>
            <person name="Le Tacon F."/>
            <person name="Marmeisse R."/>
            <person name="Melayah D."/>
            <person name="Montanini B."/>
            <person name="Muratet M."/>
            <person name="Nehls U."/>
            <person name="Niculita-Hirzel H."/>
            <person name="Oudot-Le Secq M.P."/>
            <person name="Peter M."/>
            <person name="Quesneville H."/>
            <person name="Rajashekar B."/>
            <person name="Reich M."/>
            <person name="Rouhier N."/>
            <person name="Schmutz J."/>
            <person name="Yin T."/>
            <person name="Chalot M."/>
            <person name="Henrissat B."/>
            <person name="Kuees U."/>
            <person name="Lucas S."/>
            <person name="Van de Peer Y."/>
            <person name="Podila G.K."/>
            <person name="Polle A."/>
            <person name="Pukkila P.J."/>
            <person name="Richardson P.M."/>
            <person name="Rouze P."/>
            <person name="Sanders I.R."/>
            <person name="Stajich J.E."/>
            <person name="Tunlid A."/>
            <person name="Tuskan G."/>
            <person name="Grigoriev I.V."/>
        </authorList>
    </citation>
    <scope>NUCLEOTIDE SEQUENCE [LARGE SCALE GENOMIC DNA]</scope>
    <source>
        <strain evidence="19">S238N-H82 / ATCC MYA-4686</strain>
    </source>
</reference>
<evidence type="ECO:0000256" key="11">
    <source>
        <dbReference type="ARBA" id="ARBA00022833"/>
    </source>
</evidence>
<dbReference type="MEROPS" id="M49.006"/>
<dbReference type="GO" id="GO:0006508">
    <property type="term" value="P:proteolysis"/>
    <property type="evidence" value="ECO:0007669"/>
    <property type="project" value="UniProtKB-KW"/>
</dbReference>
<dbReference type="FunFam" id="3.30.540.30:FF:000002">
    <property type="entry name" value="Dipeptidyl peptidase 3"/>
    <property type="match status" value="1"/>
</dbReference>
<dbReference type="Proteomes" id="UP000001194">
    <property type="component" value="Unassembled WGS sequence"/>
</dbReference>
<gene>
    <name evidence="18" type="ORF">LACBIDRAFT_244681</name>
</gene>
<evidence type="ECO:0000256" key="6">
    <source>
        <dbReference type="ARBA" id="ARBA00022438"/>
    </source>
</evidence>
<evidence type="ECO:0000313" key="19">
    <source>
        <dbReference type="Proteomes" id="UP000001194"/>
    </source>
</evidence>
<proteinExistence type="inferred from homology"/>
<keyword evidence="12 15" id="KW-0482">Metalloprotease</keyword>
<feature type="binding site" evidence="17">
    <location>
        <position position="494"/>
    </location>
    <ligand>
        <name>Zn(2+)</name>
        <dbReference type="ChEBI" id="CHEBI:29105"/>
        <note>catalytic</note>
    </ligand>
</feature>
<dbReference type="RefSeq" id="XP_001875387.1">
    <property type="nucleotide sequence ID" value="XM_001875352.1"/>
</dbReference>
<keyword evidence="10 15" id="KW-0378">Hydrolase</keyword>
<sequence length="688" mass="76383">MSATVTHTERFFADRSAPVCSLDVGKSFAQLSSEEKKYAHFLSQASWAGARIIQGQWTPQAKDLYDLIILTFSDDANGLADLAKLQTDAALSSTEWEDLLQYTSQVLSNLVNFKTFGFTKIIPRVSSEKFEAVVSHSANSTKALPLWNTVSRHYHENSALFIGKPNIGHISNYYLGEPIDDDEVESVQAAAEKLGVDVLNTRVVKHGSGDFTLLIASANPQPPAVLEIEHPAKAAQLKIQYGDFSEELTAVVNSLREAKKYAANENQTNMIEGYIKSFESGSIQDHKDASKWWVKDVGPVVESYIGFIETYVDPYGGRAEWEGCFTAIVNKELSSKYDVLVSSAPELIKVLPWGKDFEVDVFRKPDFTALEIVSFATGGIPAGINIPNYYDVRESTGFKNVSLANILAAKAPNEELTFIHPDDVELYHAWDSRAFELQVANHELLGHGSGKLFEEYADGSKNFDPSKVDERTSWYKPGQTPGSVLGEVSSSMEECRAETVALYCELNSEWGLCADTGYTDKQEIDDIQYITFLLMARAGLRALEFYDPAKKKHGQAHMQARLGITQHLIAGGIARLEEVRNAVGELENLYVDRQSVLERGKEVVGKLLVELQVLKSTADAAGARSFYTKLTKPDPAWEGEIRDLVIRKKLPRKIFVQPNTVLVDQEVQLKEYPLTPAGVIESFIERGI</sequence>
<dbReference type="PANTHER" id="PTHR23422:SF11">
    <property type="entry name" value="DIPEPTIDYL PEPTIDASE 3"/>
    <property type="match status" value="1"/>
</dbReference>
<dbReference type="EMBL" id="DS547092">
    <property type="protein sequence ID" value="EDR14828.1"/>
    <property type="molecule type" value="Genomic_DNA"/>
</dbReference>
<keyword evidence="6 15" id="KW-0031">Aminopeptidase</keyword>
<dbReference type="InterPro" id="IPR005317">
    <property type="entry name" value="Dipeptidyl-peptase3"/>
</dbReference>
<dbReference type="OrthoDB" id="4694525at2759"/>
<feature type="binding site" evidence="17">
    <location>
        <position position="447"/>
    </location>
    <ligand>
        <name>Zn(2+)</name>
        <dbReference type="ChEBI" id="CHEBI:29105"/>
        <note>catalytic</note>
    </ligand>
</feature>
<evidence type="ECO:0000256" key="1">
    <source>
        <dbReference type="ARBA" id="ARBA00001336"/>
    </source>
</evidence>
<evidence type="ECO:0000256" key="8">
    <source>
        <dbReference type="ARBA" id="ARBA00022670"/>
    </source>
</evidence>
<evidence type="ECO:0000256" key="10">
    <source>
        <dbReference type="ARBA" id="ARBA00022801"/>
    </source>
</evidence>
<dbReference type="GO" id="GO:0004177">
    <property type="term" value="F:aminopeptidase activity"/>
    <property type="evidence" value="ECO:0007669"/>
    <property type="project" value="UniProtKB-KW"/>
</dbReference>
<dbReference type="HOGENOM" id="CLU_011977_1_0_1"/>
<evidence type="ECO:0000256" key="17">
    <source>
        <dbReference type="PIRSR" id="PIRSR007828-2"/>
    </source>
</evidence>
<keyword evidence="11 15" id="KW-0862">Zinc</keyword>
<evidence type="ECO:0000256" key="4">
    <source>
        <dbReference type="ARBA" id="ARBA00012063"/>
    </source>
</evidence>
<comment type="cofactor">
    <cofactor evidence="15 17">
        <name>Zn(2+)</name>
        <dbReference type="ChEBI" id="CHEBI:29105"/>
    </cofactor>
    <text evidence="15 17">Binds 1 zinc ion per subunit.</text>
</comment>
<dbReference type="STRING" id="486041.B0CSE4"/>
<name>B0CSE4_LACBS</name>
<dbReference type="InterPro" id="IPR039461">
    <property type="entry name" value="Peptidase_M49"/>
</dbReference>
<dbReference type="InParanoid" id="B0CSE4"/>
<dbReference type="GO" id="GO:0008239">
    <property type="term" value="F:dipeptidyl-peptidase activity"/>
    <property type="evidence" value="ECO:0007669"/>
    <property type="project" value="UniProtKB-UniRule"/>
</dbReference>
<keyword evidence="9 15" id="KW-0479">Metal-binding</keyword>
<feature type="active site" evidence="16">
    <location>
        <position position="443"/>
    </location>
</feature>
<evidence type="ECO:0000256" key="2">
    <source>
        <dbReference type="ARBA" id="ARBA00004496"/>
    </source>
</evidence>
<evidence type="ECO:0000256" key="5">
    <source>
        <dbReference type="ARBA" id="ARBA00014713"/>
    </source>
</evidence>
<evidence type="ECO:0000256" key="3">
    <source>
        <dbReference type="ARBA" id="ARBA00010200"/>
    </source>
</evidence>
<dbReference type="PANTHER" id="PTHR23422">
    <property type="entry name" value="DIPEPTIDYL PEPTIDASE III-RELATED"/>
    <property type="match status" value="1"/>
</dbReference>
<protein>
    <recommendedName>
        <fullName evidence="5 15">Dipeptidyl peptidase 3</fullName>
        <ecNumber evidence="4 15">3.4.14.4</ecNumber>
    </recommendedName>
    <alternativeName>
        <fullName evidence="13 15">Dipeptidyl aminopeptidase III</fullName>
    </alternativeName>
    <alternativeName>
        <fullName evidence="14 15">Dipeptidyl peptidase III</fullName>
    </alternativeName>
</protein>
<evidence type="ECO:0000256" key="13">
    <source>
        <dbReference type="ARBA" id="ARBA00031288"/>
    </source>
</evidence>
<evidence type="ECO:0000256" key="7">
    <source>
        <dbReference type="ARBA" id="ARBA00022490"/>
    </source>
</evidence>
<evidence type="ECO:0000256" key="14">
    <source>
        <dbReference type="ARBA" id="ARBA00032119"/>
    </source>
</evidence>
<dbReference type="GO" id="GO:0005737">
    <property type="term" value="C:cytoplasm"/>
    <property type="evidence" value="ECO:0007669"/>
    <property type="project" value="UniProtKB-SubCell"/>
</dbReference>
<dbReference type="AlphaFoldDB" id="B0CSE4"/>
<dbReference type="GO" id="GO:0008235">
    <property type="term" value="F:metalloexopeptidase activity"/>
    <property type="evidence" value="ECO:0007669"/>
    <property type="project" value="InterPro"/>
</dbReference>
<keyword evidence="8 15" id="KW-0645">Protease</keyword>
<evidence type="ECO:0000256" key="12">
    <source>
        <dbReference type="ARBA" id="ARBA00023049"/>
    </source>
</evidence>
<dbReference type="Gene3D" id="3.30.540.30">
    <property type="match status" value="3"/>
</dbReference>
<dbReference type="PIRSF" id="PIRSF007828">
    <property type="entry name" value="Dipeptidyl-peptidase_III"/>
    <property type="match status" value="1"/>
</dbReference>
<comment type="similarity">
    <text evidence="3 15">Belongs to the peptidase M49 family.</text>
</comment>
<comment type="subcellular location">
    <subcellularLocation>
        <location evidence="2">Cytoplasm</location>
    </subcellularLocation>
</comment>
<dbReference type="GeneID" id="6070695"/>
<dbReference type="Pfam" id="PF03571">
    <property type="entry name" value="Peptidase_M49"/>
    <property type="match status" value="1"/>
</dbReference>
<evidence type="ECO:0000256" key="16">
    <source>
        <dbReference type="PIRSR" id="PIRSR007828-1"/>
    </source>
</evidence>
<dbReference type="KEGG" id="lbc:LACBIDRAFT_244681"/>
<accession>B0CSE4</accession>
<keyword evidence="7 15" id="KW-0963">Cytoplasm</keyword>
<dbReference type="GO" id="GO:0046872">
    <property type="term" value="F:metal ion binding"/>
    <property type="evidence" value="ECO:0007669"/>
    <property type="project" value="UniProtKB-KW"/>
</dbReference>
<dbReference type="FunFam" id="3.30.540.30:FF:000001">
    <property type="entry name" value="Dipeptidyl peptidase 3"/>
    <property type="match status" value="1"/>
</dbReference>
<comment type="catalytic activity">
    <reaction evidence="1 15">
        <text>Release of an N-terminal dipeptide from a peptide comprising four or more residues, with broad specificity. Also acts on dipeptidyl 2-naphthylamides.</text>
        <dbReference type="EC" id="3.4.14.4"/>
    </reaction>
</comment>
<evidence type="ECO:0000313" key="18">
    <source>
        <dbReference type="EMBL" id="EDR14828.1"/>
    </source>
</evidence>
<evidence type="ECO:0000256" key="15">
    <source>
        <dbReference type="PIRNR" id="PIRNR007828"/>
    </source>
</evidence>
<feature type="binding site" evidence="17">
    <location>
        <position position="442"/>
    </location>
    <ligand>
        <name>Zn(2+)</name>
        <dbReference type="ChEBI" id="CHEBI:29105"/>
        <note>catalytic</note>
    </ligand>
</feature>
<keyword evidence="19" id="KW-1185">Reference proteome</keyword>
<evidence type="ECO:0000256" key="9">
    <source>
        <dbReference type="ARBA" id="ARBA00022723"/>
    </source>
</evidence>
<organism evidence="19">
    <name type="scientific">Laccaria bicolor (strain S238N-H82 / ATCC MYA-4686)</name>
    <name type="common">Bicoloured deceiver</name>
    <name type="synonym">Laccaria laccata var. bicolor</name>
    <dbReference type="NCBI Taxonomy" id="486041"/>
    <lineage>
        <taxon>Eukaryota</taxon>
        <taxon>Fungi</taxon>
        <taxon>Dikarya</taxon>
        <taxon>Basidiomycota</taxon>
        <taxon>Agaricomycotina</taxon>
        <taxon>Agaricomycetes</taxon>
        <taxon>Agaricomycetidae</taxon>
        <taxon>Agaricales</taxon>
        <taxon>Agaricineae</taxon>
        <taxon>Hydnangiaceae</taxon>
        <taxon>Laccaria</taxon>
    </lineage>
</organism>
<dbReference type="EC" id="3.4.14.4" evidence="4 15"/>